<dbReference type="Proteomes" id="UP001480595">
    <property type="component" value="Unassembled WGS sequence"/>
</dbReference>
<dbReference type="InterPro" id="IPR013083">
    <property type="entry name" value="Znf_RING/FYVE/PHD"/>
</dbReference>
<evidence type="ECO:0000259" key="3">
    <source>
        <dbReference type="PROSITE" id="PS50089"/>
    </source>
</evidence>
<protein>
    <recommendedName>
        <fullName evidence="3">RING-type domain-containing protein</fullName>
    </recommendedName>
</protein>
<gene>
    <name evidence="4" type="ORF">PG994_007303</name>
</gene>
<keyword evidence="1" id="KW-0479">Metal-binding</keyword>
<dbReference type="EMBL" id="JAQQWL010000007">
    <property type="protein sequence ID" value="KAK8064665.1"/>
    <property type="molecule type" value="Genomic_DNA"/>
</dbReference>
<dbReference type="SUPFAM" id="SSF57850">
    <property type="entry name" value="RING/U-box"/>
    <property type="match status" value="1"/>
</dbReference>
<sequence length="301" mass="33646">MISSRPASPGEDLDTPERSSLSNAIADYRDRTQSRRSSRPSSLSATRSERRSGHSSSHSGREACHRPHLLLEDRRQFPLSPPGNSSTMRRAVRNLLKEEPRGSRQYAEEESYVPSPKITFLIDKPKLTCQICLVTTLKLTSPDDDDADTPQPGDFDYVESEDTMPAILPCTHVACTSCMSAWLKEHDGCPFCREVHRRPGCEHPVPYRPLTHATIASLPSTRPEGGKIAAACDPCSARKRERRARDKMAGLAERYVQVSKEAEQLPESGEAQAALKKAKRAFERCRLDVGYEEVMTEHTAW</sequence>
<comment type="caution">
    <text evidence="4">The sequence shown here is derived from an EMBL/GenBank/DDBJ whole genome shotgun (WGS) entry which is preliminary data.</text>
</comment>
<evidence type="ECO:0000313" key="4">
    <source>
        <dbReference type="EMBL" id="KAK8064665.1"/>
    </source>
</evidence>
<evidence type="ECO:0000256" key="1">
    <source>
        <dbReference type="PROSITE-ProRule" id="PRU00175"/>
    </source>
</evidence>
<dbReference type="Pfam" id="PF13639">
    <property type="entry name" value="zf-RING_2"/>
    <property type="match status" value="1"/>
</dbReference>
<feature type="compositionally biased region" description="Basic and acidic residues" evidence="2">
    <location>
        <begin position="59"/>
        <end position="68"/>
    </location>
</feature>
<evidence type="ECO:0000256" key="2">
    <source>
        <dbReference type="SAM" id="MobiDB-lite"/>
    </source>
</evidence>
<organism evidence="4 5">
    <name type="scientific">Apiospora phragmitis</name>
    <dbReference type="NCBI Taxonomy" id="2905665"/>
    <lineage>
        <taxon>Eukaryota</taxon>
        <taxon>Fungi</taxon>
        <taxon>Dikarya</taxon>
        <taxon>Ascomycota</taxon>
        <taxon>Pezizomycotina</taxon>
        <taxon>Sordariomycetes</taxon>
        <taxon>Xylariomycetidae</taxon>
        <taxon>Amphisphaeriales</taxon>
        <taxon>Apiosporaceae</taxon>
        <taxon>Apiospora</taxon>
    </lineage>
</organism>
<dbReference type="Gene3D" id="3.30.40.10">
    <property type="entry name" value="Zinc/RING finger domain, C3HC4 (zinc finger)"/>
    <property type="match status" value="1"/>
</dbReference>
<dbReference type="RefSeq" id="XP_066715654.1">
    <property type="nucleotide sequence ID" value="XM_066858712.1"/>
</dbReference>
<feature type="domain" description="RING-type" evidence="3">
    <location>
        <begin position="129"/>
        <end position="193"/>
    </location>
</feature>
<dbReference type="SMART" id="SM00184">
    <property type="entry name" value="RING"/>
    <property type="match status" value="1"/>
</dbReference>
<dbReference type="GeneID" id="92091775"/>
<keyword evidence="5" id="KW-1185">Reference proteome</keyword>
<accession>A0ABR1V0G2</accession>
<proteinExistence type="predicted"/>
<reference evidence="4 5" key="1">
    <citation type="submission" date="2023-01" db="EMBL/GenBank/DDBJ databases">
        <title>Analysis of 21 Apiospora genomes using comparative genomics revels a genus with tremendous synthesis potential of carbohydrate active enzymes and secondary metabolites.</title>
        <authorList>
            <person name="Sorensen T."/>
        </authorList>
    </citation>
    <scope>NUCLEOTIDE SEQUENCE [LARGE SCALE GENOMIC DNA]</scope>
    <source>
        <strain evidence="4 5">CBS 135458</strain>
    </source>
</reference>
<dbReference type="InterPro" id="IPR001841">
    <property type="entry name" value="Znf_RING"/>
</dbReference>
<feature type="region of interest" description="Disordered" evidence="2">
    <location>
        <begin position="1"/>
        <end position="68"/>
    </location>
</feature>
<dbReference type="PROSITE" id="PS50089">
    <property type="entry name" value="ZF_RING_2"/>
    <property type="match status" value="1"/>
</dbReference>
<keyword evidence="1" id="KW-0863">Zinc-finger</keyword>
<keyword evidence="1" id="KW-0862">Zinc</keyword>
<evidence type="ECO:0000313" key="5">
    <source>
        <dbReference type="Proteomes" id="UP001480595"/>
    </source>
</evidence>
<name>A0ABR1V0G2_9PEZI</name>